<feature type="active site" description="Charge relay system" evidence="5">
    <location>
        <position position="117"/>
    </location>
</feature>
<evidence type="ECO:0000259" key="7">
    <source>
        <dbReference type="Pfam" id="PF01425"/>
    </source>
</evidence>
<dbReference type="PIRSF" id="PIRSF001221">
    <property type="entry name" value="Amidase_fungi"/>
    <property type="match status" value="1"/>
</dbReference>
<reference evidence="8 9" key="1">
    <citation type="submission" date="2014-04" db="EMBL/GenBank/DDBJ databases">
        <title>Evolutionary Origins and Diversification of the Mycorrhizal Mutualists.</title>
        <authorList>
            <consortium name="DOE Joint Genome Institute"/>
            <consortium name="Mycorrhizal Genomics Consortium"/>
            <person name="Kohler A."/>
            <person name="Kuo A."/>
            <person name="Nagy L.G."/>
            <person name="Floudas D."/>
            <person name="Copeland A."/>
            <person name="Barry K.W."/>
            <person name="Cichocki N."/>
            <person name="Veneault-Fourrey C."/>
            <person name="LaButti K."/>
            <person name="Lindquist E.A."/>
            <person name="Lipzen A."/>
            <person name="Lundell T."/>
            <person name="Morin E."/>
            <person name="Murat C."/>
            <person name="Riley R."/>
            <person name="Ohm R."/>
            <person name="Sun H."/>
            <person name="Tunlid A."/>
            <person name="Henrissat B."/>
            <person name="Grigoriev I.V."/>
            <person name="Hibbett D.S."/>
            <person name="Martin F."/>
        </authorList>
    </citation>
    <scope>NUCLEOTIDE SEQUENCE [LARGE SCALE GENOMIC DNA]</scope>
    <source>
        <strain evidence="8 9">FD-317 M1</strain>
    </source>
</reference>
<dbReference type="Proteomes" id="UP000053593">
    <property type="component" value="Unassembled WGS sequence"/>
</dbReference>
<comment type="similarity">
    <text evidence="2">Belongs to the amidase family.</text>
</comment>
<dbReference type="InterPro" id="IPR036928">
    <property type="entry name" value="AS_sf"/>
</dbReference>
<proteinExistence type="inferred from homology"/>
<comment type="catalytic activity">
    <reaction evidence="1">
        <text>a monocarboxylic acid amide + H2O = a monocarboxylate + NH4(+)</text>
        <dbReference type="Rhea" id="RHEA:12020"/>
        <dbReference type="ChEBI" id="CHEBI:15377"/>
        <dbReference type="ChEBI" id="CHEBI:28938"/>
        <dbReference type="ChEBI" id="CHEBI:35757"/>
        <dbReference type="ChEBI" id="CHEBI:83628"/>
        <dbReference type="EC" id="3.5.1.4"/>
    </reaction>
</comment>
<evidence type="ECO:0000313" key="9">
    <source>
        <dbReference type="Proteomes" id="UP000053593"/>
    </source>
</evidence>
<name>A0A0D0CJH0_9AGAR</name>
<dbReference type="EC" id="3.5.1.4" evidence="3"/>
<keyword evidence="4" id="KW-0378">Hydrolase</keyword>
<dbReference type="OrthoDB" id="6428749at2759"/>
<dbReference type="PANTHER" id="PTHR46072">
    <property type="entry name" value="AMIDASE-RELATED-RELATED"/>
    <property type="match status" value="1"/>
</dbReference>
<feature type="binding site" evidence="6">
    <location>
        <position position="193"/>
    </location>
    <ligand>
        <name>substrate</name>
    </ligand>
</feature>
<evidence type="ECO:0000256" key="5">
    <source>
        <dbReference type="PIRSR" id="PIRSR001221-1"/>
    </source>
</evidence>
<feature type="active site" description="Charge relay system" evidence="5">
    <location>
        <position position="217"/>
    </location>
</feature>
<evidence type="ECO:0000313" key="8">
    <source>
        <dbReference type="EMBL" id="KIK55153.1"/>
    </source>
</evidence>
<evidence type="ECO:0000256" key="1">
    <source>
        <dbReference type="ARBA" id="ARBA00001311"/>
    </source>
</evidence>
<feature type="binding site" evidence="6">
    <location>
        <begin position="214"/>
        <end position="217"/>
    </location>
    <ligand>
        <name>substrate</name>
    </ligand>
</feature>
<feature type="active site" description="Charge relay system" evidence="5">
    <location>
        <position position="193"/>
    </location>
</feature>
<organism evidence="8 9">
    <name type="scientific">Collybiopsis luxurians FD-317 M1</name>
    <dbReference type="NCBI Taxonomy" id="944289"/>
    <lineage>
        <taxon>Eukaryota</taxon>
        <taxon>Fungi</taxon>
        <taxon>Dikarya</taxon>
        <taxon>Basidiomycota</taxon>
        <taxon>Agaricomycotina</taxon>
        <taxon>Agaricomycetes</taxon>
        <taxon>Agaricomycetidae</taxon>
        <taxon>Agaricales</taxon>
        <taxon>Marasmiineae</taxon>
        <taxon>Omphalotaceae</taxon>
        <taxon>Collybiopsis</taxon>
        <taxon>Collybiopsis luxurians</taxon>
    </lineage>
</organism>
<dbReference type="PANTHER" id="PTHR46072:SF11">
    <property type="entry name" value="AMIDASE-RELATED"/>
    <property type="match status" value="1"/>
</dbReference>
<dbReference type="EMBL" id="KN834809">
    <property type="protein sequence ID" value="KIK55153.1"/>
    <property type="molecule type" value="Genomic_DNA"/>
</dbReference>
<accession>A0A0D0CJH0</accession>
<evidence type="ECO:0000256" key="6">
    <source>
        <dbReference type="PIRSR" id="PIRSR001221-2"/>
    </source>
</evidence>
<dbReference type="HOGENOM" id="CLU_009600_9_3_1"/>
<evidence type="ECO:0000256" key="2">
    <source>
        <dbReference type="ARBA" id="ARBA00009199"/>
    </source>
</evidence>
<protein>
    <recommendedName>
        <fullName evidence="3">amidase</fullName>
        <ecNumber evidence="3">3.5.1.4</ecNumber>
    </recommendedName>
</protein>
<feature type="domain" description="Amidase" evidence="7">
    <location>
        <begin position="62"/>
        <end position="550"/>
    </location>
</feature>
<evidence type="ECO:0000256" key="4">
    <source>
        <dbReference type="ARBA" id="ARBA00022801"/>
    </source>
</evidence>
<dbReference type="Pfam" id="PF01425">
    <property type="entry name" value="Amidase"/>
    <property type="match status" value="1"/>
</dbReference>
<gene>
    <name evidence="8" type="ORF">GYMLUDRAFT_48114</name>
</gene>
<dbReference type="Gene3D" id="3.90.1300.10">
    <property type="entry name" value="Amidase signature (AS) domain"/>
    <property type="match status" value="1"/>
</dbReference>
<dbReference type="FunFam" id="3.90.1300.10:FF:000003">
    <property type="entry name" value="Amidase signature enzyme"/>
    <property type="match status" value="1"/>
</dbReference>
<sequence>MWFSGGQATAKAVTEQKQAERERLIAAAPINSLTPNHEQYLKAGAHEIVSQIEKGEWTARQVVEAYIAQAVAAHRATNCVTEVLFDQALKRAEELDAQFASTKQLVGPLHGVPFSAKSQYDVANFDTTVGFTTWTNRPAESNAVLIDQLRSLGAIGPIVKTNVPQTMLAFECKNPLWGRSTNPYNDKYTCGGSTGGEGALLAMDGSAIGIGSDIGGSLRIPAAYCGIYALKPSFGRVTRGGTRSSNEGFEAVKAVAGPMTRNVKDLELFCQSIFGLPDDKQLDYSYVPMPYRTPALPKRLKFGYYTADGFAKAAPACRRAVSETIEALRREGHECVEIEIPDTTEYLKTFLALVSADGFERLIRPLGPDSMEPTLMLPVYGARIPYLIRKLAVWVCERFLGDSIFADLIRASRVKSVAETVDWTAKRNNLNALFYEMVWNKYQLDGIICPVQAVPQIPHGGAAEVNSLVISTVLYNLVDCPVGNIPVTHVDATRDQLTEEWTSPPKSESRSVLIENRLYGGKEPMYDPVKMDGMPVCVQVVGRKWEDEKVIAMMSVVDDALGGLDRGFGPRAFAGQVKS</sequence>
<dbReference type="AlphaFoldDB" id="A0A0D0CJH0"/>
<dbReference type="GO" id="GO:0004040">
    <property type="term" value="F:amidase activity"/>
    <property type="evidence" value="ECO:0007669"/>
    <property type="project" value="UniProtKB-EC"/>
</dbReference>
<dbReference type="SUPFAM" id="SSF75304">
    <property type="entry name" value="Amidase signature (AS) enzymes"/>
    <property type="match status" value="1"/>
</dbReference>
<dbReference type="InterPro" id="IPR023631">
    <property type="entry name" value="Amidase_dom"/>
</dbReference>
<keyword evidence="9" id="KW-1185">Reference proteome</keyword>
<feature type="binding site" evidence="6">
    <location>
        <position position="167"/>
    </location>
    <ligand>
        <name>substrate</name>
    </ligand>
</feature>
<evidence type="ECO:0000256" key="3">
    <source>
        <dbReference type="ARBA" id="ARBA00012922"/>
    </source>
</evidence>